<dbReference type="EMBL" id="WRXO01000007">
    <property type="protein sequence ID" value="MVT43450.1"/>
    <property type="molecule type" value="Genomic_DNA"/>
</dbReference>
<dbReference type="InterPro" id="IPR012338">
    <property type="entry name" value="Beta-lactam/transpept-like"/>
</dbReference>
<evidence type="ECO:0000259" key="2">
    <source>
        <dbReference type="Pfam" id="PF00144"/>
    </source>
</evidence>
<proteinExistence type="predicted"/>
<dbReference type="InterPro" id="IPR050491">
    <property type="entry name" value="AmpC-like"/>
</dbReference>
<feature type="chain" id="PRO_5026943002" evidence="1">
    <location>
        <begin position="23"/>
        <end position="480"/>
    </location>
</feature>
<dbReference type="SUPFAM" id="SSF56601">
    <property type="entry name" value="beta-lactamase/transpeptidase-like"/>
    <property type="match status" value="1"/>
</dbReference>
<keyword evidence="1" id="KW-0732">Signal</keyword>
<dbReference type="RefSeq" id="WP_157302094.1">
    <property type="nucleotide sequence ID" value="NZ_BAAAZB010000015.1"/>
</dbReference>
<keyword evidence="3" id="KW-0378">Hydrolase</keyword>
<dbReference type="GO" id="GO:0016787">
    <property type="term" value="F:hydrolase activity"/>
    <property type="evidence" value="ECO:0007669"/>
    <property type="project" value="UniProtKB-KW"/>
</dbReference>
<evidence type="ECO:0000256" key="1">
    <source>
        <dbReference type="SAM" id="SignalP"/>
    </source>
</evidence>
<feature type="signal peptide" evidence="1">
    <location>
        <begin position="1"/>
        <end position="22"/>
    </location>
</feature>
<dbReference type="PANTHER" id="PTHR46825">
    <property type="entry name" value="D-ALANYL-D-ALANINE-CARBOXYPEPTIDASE/ENDOPEPTIDASE AMPH"/>
    <property type="match status" value="1"/>
</dbReference>
<accession>A0A6N8JDZ3</accession>
<dbReference type="OrthoDB" id="9793489at2"/>
<evidence type="ECO:0000313" key="3">
    <source>
        <dbReference type="EMBL" id="MVT43450.1"/>
    </source>
</evidence>
<comment type="caution">
    <text evidence="3">The sequence shown here is derived from an EMBL/GenBank/DDBJ whole genome shotgun (WGS) entry which is preliminary data.</text>
</comment>
<evidence type="ECO:0000313" key="4">
    <source>
        <dbReference type="Proteomes" id="UP000468388"/>
    </source>
</evidence>
<reference evidence="3 4" key="1">
    <citation type="submission" date="2019-12" db="EMBL/GenBank/DDBJ databases">
        <title>The draft genomic sequence of strain Chitinophaga oryziterrae JCM 16595.</title>
        <authorList>
            <person name="Zhang X."/>
        </authorList>
    </citation>
    <scope>NUCLEOTIDE SEQUENCE [LARGE SCALE GENOMIC DNA]</scope>
    <source>
        <strain evidence="3 4">JCM 16595</strain>
    </source>
</reference>
<sequence>MRKLFFALFLHLLLYTGLRAQAQTDVLQDSLMARFNRNDFHGFYDLGSPGWRQKNNADGISGWLEYIKSQTGNLTSAVLSLDSGNTKYYTWQGKKKIITFKLQGAGNGGFESFDFNSFHFPANVIFDSTIPTDNPLKSALDSTVHRLTVDFMLTHHLVGLAVGVISNGKSYTYNYGTIEKGRQQLPTVTTTFELASVTKTFTGILMAQAVLDKKLNPDDDIRKFLPGTYPNLQYKGHPIRIVNLANHTSGLPAELPNLDTFRNPFTVLKMYNNYDNAKFFADIRDVKIDTLPGTTYAYSNSGMKLLGIILEKAYGLSYAQLLKKYITGPLQMKNTRMANAISDTTSYTKGYNEEGQTMPHLNVNMFGGAGAILSDSRDMLNYVRENIAESLPAVKLSHQQTFGNGNGDDGMGMGWQIAYKTINGKRIWKSGGTLGFRSYCAVVPDKRVGLIWLSNRSDLIEDELSEMADQILLQAALKKK</sequence>
<dbReference type="InterPro" id="IPR001466">
    <property type="entry name" value="Beta-lactam-related"/>
</dbReference>
<dbReference type="Gene3D" id="3.40.710.10">
    <property type="entry name" value="DD-peptidase/beta-lactamase superfamily"/>
    <property type="match status" value="1"/>
</dbReference>
<organism evidence="3 4">
    <name type="scientific">Chitinophaga oryziterrae</name>
    <dbReference type="NCBI Taxonomy" id="1031224"/>
    <lineage>
        <taxon>Bacteria</taxon>
        <taxon>Pseudomonadati</taxon>
        <taxon>Bacteroidota</taxon>
        <taxon>Chitinophagia</taxon>
        <taxon>Chitinophagales</taxon>
        <taxon>Chitinophagaceae</taxon>
        <taxon>Chitinophaga</taxon>
    </lineage>
</organism>
<feature type="domain" description="Beta-lactamase-related" evidence="2">
    <location>
        <begin position="147"/>
        <end position="463"/>
    </location>
</feature>
<dbReference type="Pfam" id="PF00144">
    <property type="entry name" value="Beta-lactamase"/>
    <property type="match status" value="1"/>
</dbReference>
<name>A0A6N8JDZ3_9BACT</name>
<keyword evidence="4" id="KW-1185">Reference proteome</keyword>
<dbReference type="PANTHER" id="PTHR46825:SF8">
    <property type="entry name" value="BETA-LACTAMASE-RELATED"/>
    <property type="match status" value="1"/>
</dbReference>
<dbReference type="AlphaFoldDB" id="A0A6N8JDZ3"/>
<gene>
    <name evidence="3" type="ORF">GO495_22820</name>
</gene>
<dbReference type="Proteomes" id="UP000468388">
    <property type="component" value="Unassembled WGS sequence"/>
</dbReference>
<protein>
    <submittedName>
        <fullName evidence="3">Serine hydrolase</fullName>
    </submittedName>
</protein>